<evidence type="ECO:0000313" key="2">
    <source>
        <dbReference type="EMBL" id="CAB0013272.1"/>
    </source>
</evidence>
<protein>
    <submittedName>
        <fullName evidence="2">Uncharacterized protein</fullName>
    </submittedName>
</protein>
<feature type="region of interest" description="Disordered" evidence="1">
    <location>
        <begin position="1"/>
        <end position="39"/>
    </location>
</feature>
<organism evidence="2 3">
    <name type="scientific">Nesidiocoris tenuis</name>
    <dbReference type="NCBI Taxonomy" id="355587"/>
    <lineage>
        <taxon>Eukaryota</taxon>
        <taxon>Metazoa</taxon>
        <taxon>Ecdysozoa</taxon>
        <taxon>Arthropoda</taxon>
        <taxon>Hexapoda</taxon>
        <taxon>Insecta</taxon>
        <taxon>Pterygota</taxon>
        <taxon>Neoptera</taxon>
        <taxon>Paraneoptera</taxon>
        <taxon>Hemiptera</taxon>
        <taxon>Heteroptera</taxon>
        <taxon>Panheteroptera</taxon>
        <taxon>Cimicomorpha</taxon>
        <taxon>Miridae</taxon>
        <taxon>Dicyphina</taxon>
        <taxon>Nesidiocoris</taxon>
    </lineage>
</organism>
<evidence type="ECO:0000256" key="1">
    <source>
        <dbReference type="SAM" id="MobiDB-lite"/>
    </source>
</evidence>
<reference evidence="2 3" key="1">
    <citation type="submission" date="2020-02" db="EMBL/GenBank/DDBJ databases">
        <authorList>
            <person name="Ferguson B K."/>
        </authorList>
    </citation>
    <scope>NUCLEOTIDE SEQUENCE [LARGE SCALE GENOMIC DNA]</scope>
</reference>
<accession>A0A6H5H8H7</accession>
<gene>
    <name evidence="2" type="ORF">NTEN_LOCUS17883</name>
</gene>
<dbReference type="Proteomes" id="UP000479000">
    <property type="component" value="Unassembled WGS sequence"/>
</dbReference>
<evidence type="ECO:0000313" key="3">
    <source>
        <dbReference type="Proteomes" id="UP000479000"/>
    </source>
</evidence>
<dbReference type="EMBL" id="CADCXU010026426">
    <property type="protein sequence ID" value="CAB0013272.1"/>
    <property type="molecule type" value="Genomic_DNA"/>
</dbReference>
<feature type="compositionally biased region" description="Gly residues" evidence="1">
    <location>
        <begin position="26"/>
        <end position="39"/>
    </location>
</feature>
<name>A0A6H5H8H7_9HEMI</name>
<keyword evidence="3" id="KW-1185">Reference proteome</keyword>
<proteinExistence type="predicted"/>
<sequence length="88" mass="9294">MFALNVEGEGDLAATVAPPPQHRPRGGGGGGGLWRGGAEGAGAGIERQFGSVLRAVDILPLRPLILTRLCLAWRPERVTYFPSGFLLQ</sequence>
<dbReference type="AlphaFoldDB" id="A0A6H5H8H7"/>